<name>A0AAN8SD98_POLSC</name>
<comment type="subcellular location">
    <subcellularLocation>
        <location evidence="1">Nucleus</location>
        <location evidence="1">Nucleolus</location>
    </subcellularLocation>
</comment>
<dbReference type="PANTHER" id="PTHR13243:SF1">
    <property type="entry name" value="NUCLEOLAR PROTEIN 16"/>
    <property type="match status" value="1"/>
</dbReference>
<organism evidence="5 6">
    <name type="scientific">Polyplax serrata</name>
    <name type="common">Common mouse louse</name>
    <dbReference type="NCBI Taxonomy" id="468196"/>
    <lineage>
        <taxon>Eukaryota</taxon>
        <taxon>Metazoa</taxon>
        <taxon>Ecdysozoa</taxon>
        <taxon>Arthropoda</taxon>
        <taxon>Hexapoda</taxon>
        <taxon>Insecta</taxon>
        <taxon>Pterygota</taxon>
        <taxon>Neoptera</taxon>
        <taxon>Paraneoptera</taxon>
        <taxon>Psocodea</taxon>
        <taxon>Troctomorpha</taxon>
        <taxon>Phthiraptera</taxon>
        <taxon>Anoplura</taxon>
        <taxon>Polyplacidae</taxon>
        <taxon>Polyplax</taxon>
    </lineage>
</organism>
<evidence type="ECO:0000313" key="6">
    <source>
        <dbReference type="Proteomes" id="UP001372834"/>
    </source>
</evidence>
<dbReference type="EMBL" id="JAWJWE010000001">
    <property type="protein sequence ID" value="KAK6644507.1"/>
    <property type="molecule type" value="Genomic_DNA"/>
</dbReference>
<accession>A0AAN8SD98</accession>
<protein>
    <recommendedName>
        <fullName evidence="3">Nucleolar protein 16</fullName>
    </recommendedName>
</protein>
<dbReference type="PANTHER" id="PTHR13243">
    <property type="entry name" value="HSPC111 PROTEIN-RELATED"/>
    <property type="match status" value="1"/>
</dbReference>
<proteinExistence type="inferred from homology"/>
<evidence type="ECO:0000256" key="1">
    <source>
        <dbReference type="ARBA" id="ARBA00004604"/>
    </source>
</evidence>
<dbReference type="InterPro" id="IPR019002">
    <property type="entry name" value="Ribosome_biogenesis_Nop16"/>
</dbReference>
<evidence type="ECO:0000256" key="4">
    <source>
        <dbReference type="ARBA" id="ARBA00023242"/>
    </source>
</evidence>
<comment type="caution">
    <text evidence="5">The sequence shown here is derived from an EMBL/GenBank/DDBJ whole genome shotgun (WGS) entry which is preliminary data.</text>
</comment>
<sequence length="157" mass="18899">MTKIRKQKKRKTYQYNVNRKRLQKKQFSGGHREIMKNDLNLFTSNRKNFKKNGLVYDVNQDIKSLNKQHKEHDSNKSDEKPTTNLVSRLEQTASVVRHKQTNLSKDQMEYLSYMVENYGDNYKAMAKDRRNYLQHTWKQLRNKVKAYKIILGRKSNK</sequence>
<evidence type="ECO:0000256" key="2">
    <source>
        <dbReference type="ARBA" id="ARBA00008479"/>
    </source>
</evidence>
<comment type="similarity">
    <text evidence="2">Belongs to the NOP16 family.</text>
</comment>
<dbReference type="GO" id="GO:0042273">
    <property type="term" value="P:ribosomal large subunit biogenesis"/>
    <property type="evidence" value="ECO:0007669"/>
    <property type="project" value="TreeGrafter"/>
</dbReference>
<keyword evidence="4" id="KW-0539">Nucleus</keyword>
<evidence type="ECO:0000256" key="3">
    <source>
        <dbReference type="ARBA" id="ARBA00015522"/>
    </source>
</evidence>
<dbReference type="Pfam" id="PF09420">
    <property type="entry name" value="Nop16"/>
    <property type="match status" value="1"/>
</dbReference>
<reference evidence="5 6" key="1">
    <citation type="submission" date="2023-10" db="EMBL/GenBank/DDBJ databases">
        <title>Genomes of two closely related lineages of the louse Polyplax serrata with different host specificities.</title>
        <authorList>
            <person name="Martinu J."/>
            <person name="Tarabai H."/>
            <person name="Stefka J."/>
            <person name="Hypsa V."/>
        </authorList>
    </citation>
    <scope>NUCLEOTIDE SEQUENCE [LARGE SCALE GENOMIC DNA]</scope>
    <source>
        <strain evidence="5">HR10_N</strain>
    </source>
</reference>
<dbReference type="Proteomes" id="UP001372834">
    <property type="component" value="Unassembled WGS sequence"/>
</dbReference>
<dbReference type="AlphaFoldDB" id="A0AAN8SD98"/>
<gene>
    <name evidence="5" type="ORF">RUM43_000774</name>
</gene>
<dbReference type="GO" id="GO:0005730">
    <property type="term" value="C:nucleolus"/>
    <property type="evidence" value="ECO:0007669"/>
    <property type="project" value="UniProtKB-SubCell"/>
</dbReference>
<evidence type="ECO:0000313" key="5">
    <source>
        <dbReference type="EMBL" id="KAK6644507.1"/>
    </source>
</evidence>